<evidence type="ECO:0000256" key="4">
    <source>
        <dbReference type="ARBA" id="ARBA00022642"/>
    </source>
</evidence>
<reference evidence="12" key="1">
    <citation type="submission" date="2020-12" db="EMBL/GenBank/DDBJ databases">
        <title>Clostridium thailandense sp. nov., a novel acetogenic bacterium isolated from peat land soil in Thailand.</title>
        <authorList>
            <person name="Chaikitkaew S."/>
            <person name="Birkeland N.K."/>
        </authorList>
    </citation>
    <scope>NUCLEOTIDE SEQUENCE</scope>
    <source>
        <strain evidence="12">DSM 17425</strain>
    </source>
</reference>
<dbReference type="EMBL" id="JAEEGB010000003">
    <property type="protein sequence ID" value="MBI6871422.1"/>
    <property type="molecule type" value="Genomic_DNA"/>
</dbReference>
<evidence type="ECO:0000256" key="10">
    <source>
        <dbReference type="ARBA" id="ARBA00048721"/>
    </source>
</evidence>
<comment type="function">
    <text evidence="1">Catalyzes the reversible adenylation of nicotinate mononucleotide (NaMN) to nicotinic acid adenine dinucleotide (NaAD).</text>
</comment>
<dbReference type="Gene3D" id="3.40.50.620">
    <property type="entry name" value="HUPs"/>
    <property type="match status" value="1"/>
</dbReference>
<dbReference type="GO" id="GO:0005524">
    <property type="term" value="F:ATP binding"/>
    <property type="evidence" value="ECO:0007669"/>
    <property type="project" value="UniProtKB-KW"/>
</dbReference>
<dbReference type="PANTHER" id="PTHR39321">
    <property type="entry name" value="NICOTINATE-NUCLEOTIDE ADENYLYLTRANSFERASE-RELATED"/>
    <property type="match status" value="1"/>
</dbReference>
<evidence type="ECO:0000256" key="6">
    <source>
        <dbReference type="ARBA" id="ARBA00022695"/>
    </source>
</evidence>
<sequence>MNSIPFVEIYNRIIRRLTSAKWLQKFNIDKYLIDKYFRNKNFSDALKDLIETNNFTAKKTLELCLPMLNELAKEKAPSDWLSYIHQYTLYKNFPETVSVKLLDELISSCETFLRIFRVICEVQKDSSDGTWQSLYAMNFLTLQEENELEHPEEYRRFVRAFNDNYSYEMMKINGEITGFTTLDHVCGVHYLSLFIARQLKSLGTPVDLGRVSGAAGGHDIGKYGCKGMELKRVPRLHYYYTDQWFKRYGINYIRNIAINHSTWDLELENLSIESLLLIYSDFRIKDEYINGKAKMKVYPLEDSFHVILNKLENVTGEKSKRYKRVYSKLKDFEDFLINLGIDTEPKSKFILSKIPKQHYTLLQGNGIVQNLKYLSISHNINLMYHLRDEYSLDALLEMARSEKDWKNLREYIRIFQEYSTYLTQKQKLQTIKFLYENLVHPEDDIRRHCAELIGSLIAIFDEEYRKEIPENVKLETSSICSVDLLKEYFELMLSPGHKVIPSHRFNIGYSISIMVNSLFVNCRKRSYYKIYKEIIFNFYKDERYKSSDCDLFLLETAKYIPFDAYEDDIDIIYYYVFSKLTKRSSVTRLEALETMLSLIHELPTEHPFIQKLRQHFLNITKKSKVPAENLLLYKINNTLNIKNNIEYFKSHCQLNKNTVTDIFLSNLKTATDWIRKRNQVELLLDHALNNSQSTGLHTAIHFCNLLKVSAIESVRNKAGSAVLMIMPYLTLAERNEVAVELFRALEIEGNKFTEYIPRYAGQAILWLQPKELDEVINDSIVKIKSSNINLKSLILKTIGITISYYDLYKDRFEENENFYYKRLNKMFGILLNGLGNYDPQVKQAAFSVIGKDIFGAPYLGLKKKADIFKLIAKKVLTLITSNENAKLLFLTRSASLNHIYRFISDFNFFHGKIDIPLPEKIAFFPGTFDPFSLSHKEIAKYIRDLGFEVYLAIDEFSWSKKTLPSLLRRNLVNMSISDELNIYIYPDILPTNIANPDSLKILRENFLDSEVYIAIGSDVLLNASSYKLPKTENSIHTFAHIIFERGKNKKFSSAVKNIEKDVIVLTLSSKYSELSSTQIRSYIDENRDISSLVDPLAQQYIYDNGFYQREAQDKSLIKSPWLDTEVIDILSADFIDTICESISESDEEFKEKLISVSSKPSARIMLLKNTNTNQILGFSVFHWIRSATLYDEFRNSEVSQYIRENSVGRIILIDGLYIKNYDKNNELEQILLTETLTSCISRDYEYGIFKNIFGNKFCSDSIYDLLKLNGFIKVPFCDESNPVFAVNMSTPCILNLDIQNIIKEPFRSNPRVRNVLSTSRKKLQEAIIKLYPGELLIPFDVNFVYQNMIRKICKENGVPTQTVLPKKLGPSMCVPYGDILRRYVIPNTVTKSLHTEKLFYPDMRRFIIGEFPHYLDLKTQVKMIKSFNRTVILVDDLLHKGYRIKALDPIFKNEDVKVQKIIVGVLSGRGKDLMDMQNRQVDSVYFIPRLKIWFNENSLYPFIGGDALWRGVYPERNLLPSINLILPYTYPAFIRKAPKAEIYNLSKTCIENSINILEVLESEFHSMQEKNLTLGSLGQVLTIPRCPEHGENMEYNLNLNASSYLKNDLELLLRLSHAFK</sequence>
<dbReference type="InterPro" id="IPR014729">
    <property type="entry name" value="Rossmann-like_a/b/a_fold"/>
</dbReference>
<dbReference type="SUPFAM" id="SSF48371">
    <property type="entry name" value="ARM repeat"/>
    <property type="match status" value="1"/>
</dbReference>
<evidence type="ECO:0000313" key="13">
    <source>
        <dbReference type="Proteomes" id="UP000622687"/>
    </source>
</evidence>
<keyword evidence="9" id="KW-0520">NAD</keyword>
<keyword evidence="7" id="KW-0547">Nucleotide-binding</keyword>
<keyword evidence="4" id="KW-0662">Pyridine nucleotide biosynthesis</keyword>
<evidence type="ECO:0000256" key="9">
    <source>
        <dbReference type="ARBA" id="ARBA00023027"/>
    </source>
</evidence>
<evidence type="ECO:0000256" key="5">
    <source>
        <dbReference type="ARBA" id="ARBA00022679"/>
    </source>
</evidence>
<evidence type="ECO:0000256" key="1">
    <source>
        <dbReference type="ARBA" id="ARBA00002324"/>
    </source>
</evidence>
<organism evidence="12 13">
    <name type="scientific">Clostridium aciditolerans</name>
    <dbReference type="NCBI Taxonomy" id="339861"/>
    <lineage>
        <taxon>Bacteria</taxon>
        <taxon>Bacillati</taxon>
        <taxon>Bacillota</taxon>
        <taxon>Clostridia</taxon>
        <taxon>Eubacteriales</taxon>
        <taxon>Clostridiaceae</taxon>
        <taxon>Clostridium</taxon>
    </lineage>
</organism>
<protein>
    <recommendedName>
        <fullName evidence="3">nicotinate-nucleotide adenylyltransferase</fullName>
        <ecNumber evidence="3">2.7.7.18</ecNumber>
    </recommendedName>
</protein>
<evidence type="ECO:0000256" key="7">
    <source>
        <dbReference type="ARBA" id="ARBA00022741"/>
    </source>
</evidence>
<name>A0A934M1T3_9CLOT</name>
<evidence type="ECO:0000259" key="11">
    <source>
        <dbReference type="Pfam" id="PF01467"/>
    </source>
</evidence>
<dbReference type="InterPro" id="IPR005248">
    <property type="entry name" value="NadD/NMNAT"/>
</dbReference>
<evidence type="ECO:0000313" key="12">
    <source>
        <dbReference type="EMBL" id="MBI6871422.1"/>
    </source>
</evidence>
<evidence type="ECO:0000256" key="2">
    <source>
        <dbReference type="ARBA" id="ARBA00005019"/>
    </source>
</evidence>
<comment type="caution">
    <text evidence="12">The sequence shown here is derived from an EMBL/GenBank/DDBJ whole genome shotgun (WGS) entry which is preliminary data.</text>
</comment>
<dbReference type="InterPro" id="IPR016024">
    <property type="entry name" value="ARM-type_fold"/>
</dbReference>
<dbReference type="SUPFAM" id="SSF52374">
    <property type="entry name" value="Nucleotidylyl transferase"/>
    <property type="match status" value="1"/>
</dbReference>
<feature type="domain" description="Cytidyltransferase-like" evidence="11">
    <location>
        <begin position="923"/>
        <end position="1080"/>
    </location>
</feature>
<proteinExistence type="predicted"/>
<keyword evidence="8" id="KW-0067">ATP-binding</keyword>
<dbReference type="GO" id="GO:0004515">
    <property type="term" value="F:nicotinate-nucleotide adenylyltransferase activity"/>
    <property type="evidence" value="ECO:0007669"/>
    <property type="project" value="UniProtKB-EC"/>
</dbReference>
<keyword evidence="5" id="KW-0808">Transferase</keyword>
<dbReference type="Pfam" id="PF01467">
    <property type="entry name" value="CTP_transf_like"/>
    <property type="match status" value="1"/>
</dbReference>
<dbReference type="Proteomes" id="UP000622687">
    <property type="component" value="Unassembled WGS sequence"/>
</dbReference>
<dbReference type="GO" id="GO:0009435">
    <property type="term" value="P:NAD+ biosynthetic process"/>
    <property type="evidence" value="ECO:0007669"/>
    <property type="project" value="InterPro"/>
</dbReference>
<comment type="catalytic activity">
    <reaction evidence="10">
        <text>nicotinate beta-D-ribonucleotide + ATP + H(+) = deamido-NAD(+) + diphosphate</text>
        <dbReference type="Rhea" id="RHEA:22860"/>
        <dbReference type="ChEBI" id="CHEBI:15378"/>
        <dbReference type="ChEBI" id="CHEBI:30616"/>
        <dbReference type="ChEBI" id="CHEBI:33019"/>
        <dbReference type="ChEBI" id="CHEBI:57502"/>
        <dbReference type="ChEBI" id="CHEBI:58437"/>
        <dbReference type="EC" id="2.7.7.18"/>
    </reaction>
</comment>
<gene>
    <name evidence="12" type="ORF">I6U51_01715</name>
</gene>
<dbReference type="SUPFAM" id="SSF109604">
    <property type="entry name" value="HD-domain/PDEase-like"/>
    <property type="match status" value="1"/>
</dbReference>
<evidence type="ECO:0000256" key="3">
    <source>
        <dbReference type="ARBA" id="ARBA00012389"/>
    </source>
</evidence>
<comment type="pathway">
    <text evidence="2">Cofactor biosynthesis; NAD(+) biosynthesis; deamido-NAD(+) from nicotinate D-ribonucleotide: step 1/1.</text>
</comment>
<dbReference type="RefSeq" id="WP_211140877.1">
    <property type="nucleotide sequence ID" value="NZ_JAEEGB010000003.1"/>
</dbReference>
<keyword evidence="13" id="KW-1185">Reference proteome</keyword>
<keyword evidence="6" id="KW-0548">Nucleotidyltransferase</keyword>
<dbReference type="PANTHER" id="PTHR39321:SF3">
    <property type="entry name" value="PHOSPHOPANTETHEINE ADENYLYLTRANSFERASE"/>
    <property type="match status" value="1"/>
</dbReference>
<accession>A0A934M1T3</accession>
<dbReference type="InterPro" id="IPR004821">
    <property type="entry name" value="Cyt_trans-like"/>
</dbReference>
<dbReference type="EC" id="2.7.7.18" evidence="3"/>
<evidence type="ECO:0000256" key="8">
    <source>
        <dbReference type="ARBA" id="ARBA00022840"/>
    </source>
</evidence>